<protein>
    <recommendedName>
        <fullName evidence="6 8">Small ribosomal subunit protein uS11</fullName>
    </recommendedName>
</protein>
<evidence type="ECO:0000256" key="9">
    <source>
        <dbReference type="RuleBase" id="RU003629"/>
    </source>
</evidence>
<dbReference type="InterPro" id="IPR001971">
    <property type="entry name" value="Ribosomal_uS11"/>
</dbReference>
<evidence type="ECO:0000256" key="8">
    <source>
        <dbReference type="HAMAP-Rule" id="MF_01310"/>
    </source>
</evidence>
<dbReference type="HAMAP" id="MF_01310">
    <property type="entry name" value="Ribosomal_uS11"/>
    <property type="match status" value="1"/>
</dbReference>
<feature type="region of interest" description="Disordered" evidence="10">
    <location>
        <begin position="1"/>
        <end position="31"/>
    </location>
</feature>
<evidence type="ECO:0000256" key="7">
    <source>
        <dbReference type="ARBA" id="ARBA00058053"/>
    </source>
</evidence>
<dbReference type="PIRSF" id="PIRSF002131">
    <property type="entry name" value="Ribosomal_S11"/>
    <property type="match status" value="1"/>
</dbReference>
<dbReference type="Proteomes" id="UP000516173">
    <property type="component" value="Chromosome"/>
</dbReference>
<evidence type="ECO:0000256" key="4">
    <source>
        <dbReference type="ARBA" id="ARBA00022980"/>
    </source>
</evidence>
<comment type="subunit">
    <text evidence="8">Part of the 30S ribosomal subunit. Interacts with proteins S7 and S18. Binds to IF-3.</text>
</comment>
<keyword evidence="4 8" id="KW-0689">Ribosomal protein</keyword>
<dbReference type="GeneID" id="80345526"/>
<comment type="similarity">
    <text evidence="1 8 9">Belongs to the universal ribosomal protein uS11 family.</text>
</comment>
<sequence>MPPKSRASGPKKTQKSRRRDKKNIPHGHAHIKSTFNNTIVSITDPEGNVIAWASSGHVGFKGSRKSTPFAAQLAAENAARKAQENGVKKVDVFVKGPGSGRETAIRSLQATGLEVGSISDVTPQPHNGCRPPKRRRV</sequence>
<evidence type="ECO:0000256" key="5">
    <source>
        <dbReference type="ARBA" id="ARBA00023274"/>
    </source>
</evidence>
<name>A0A7G1KF06_9NOCA</name>
<evidence type="ECO:0000256" key="10">
    <source>
        <dbReference type="SAM" id="MobiDB-lite"/>
    </source>
</evidence>
<organism evidence="11 12">
    <name type="scientific">Nocardia wallacei</name>
    <dbReference type="NCBI Taxonomy" id="480035"/>
    <lineage>
        <taxon>Bacteria</taxon>
        <taxon>Bacillati</taxon>
        <taxon>Actinomycetota</taxon>
        <taxon>Actinomycetes</taxon>
        <taxon>Mycobacteriales</taxon>
        <taxon>Nocardiaceae</taxon>
        <taxon>Nocardia</taxon>
    </lineage>
</organism>
<dbReference type="InterPro" id="IPR019981">
    <property type="entry name" value="Ribosomal_uS11_bac-type"/>
</dbReference>
<evidence type="ECO:0000256" key="1">
    <source>
        <dbReference type="ARBA" id="ARBA00006194"/>
    </source>
</evidence>
<dbReference type="GO" id="GO:0019843">
    <property type="term" value="F:rRNA binding"/>
    <property type="evidence" value="ECO:0007669"/>
    <property type="project" value="UniProtKB-UniRule"/>
</dbReference>
<dbReference type="KEGG" id="nwl:NWFMUON74_09080"/>
<comment type="function">
    <text evidence="7 8">Located on the platform of the 30S subunit, it bridges several disparate RNA helices of the 16S rRNA. Forms part of the Shine-Dalgarno cleft in the 70S ribosome.</text>
</comment>
<dbReference type="InterPro" id="IPR018102">
    <property type="entry name" value="Ribosomal_uS11_CS"/>
</dbReference>
<accession>A0A7G1KF06</accession>
<dbReference type="InterPro" id="IPR036967">
    <property type="entry name" value="Ribosomal_uS11_sf"/>
</dbReference>
<dbReference type="GO" id="GO:1990904">
    <property type="term" value="C:ribonucleoprotein complex"/>
    <property type="evidence" value="ECO:0007669"/>
    <property type="project" value="UniProtKB-KW"/>
</dbReference>
<dbReference type="PROSITE" id="PS00054">
    <property type="entry name" value="RIBOSOMAL_S11"/>
    <property type="match status" value="1"/>
</dbReference>
<feature type="compositionally biased region" description="Basic residues" evidence="10">
    <location>
        <begin position="12"/>
        <end position="31"/>
    </location>
</feature>
<dbReference type="Gene3D" id="3.30.420.80">
    <property type="entry name" value="Ribosomal protein S11"/>
    <property type="match status" value="1"/>
</dbReference>
<keyword evidence="5 8" id="KW-0687">Ribonucleoprotein</keyword>
<keyword evidence="3 8" id="KW-0694">RNA-binding</keyword>
<dbReference type="GO" id="GO:0003735">
    <property type="term" value="F:structural constituent of ribosome"/>
    <property type="evidence" value="ECO:0007669"/>
    <property type="project" value="InterPro"/>
</dbReference>
<reference evidence="11 12" key="1">
    <citation type="submission" date="2020-08" db="EMBL/GenBank/DDBJ databases">
        <title>Genome Sequencing of Nocardia wallacei strain FMUON74 and assembly.</title>
        <authorList>
            <person name="Toyokawa M."/>
            <person name="Uesaka K."/>
        </authorList>
    </citation>
    <scope>NUCLEOTIDE SEQUENCE [LARGE SCALE GENOMIC DNA]</scope>
    <source>
        <strain evidence="11 12">FMUON74</strain>
    </source>
</reference>
<dbReference type="Pfam" id="PF00411">
    <property type="entry name" value="Ribosomal_S11"/>
    <property type="match status" value="1"/>
</dbReference>
<dbReference type="GO" id="GO:0006412">
    <property type="term" value="P:translation"/>
    <property type="evidence" value="ECO:0007669"/>
    <property type="project" value="UniProtKB-UniRule"/>
</dbReference>
<dbReference type="FunFam" id="3.30.420.80:FF:000001">
    <property type="entry name" value="30S ribosomal protein S11"/>
    <property type="match status" value="1"/>
</dbReference>
<dbReference type="PANTHER" id="PTHR11759">
    <property type="entry name" value="40S RIBOSOMAL PROTEIN S14/30S RIBOSOMAL PROTEIN S11"/>
    <property type="match status" value="1"/>
</dbReference>
<dbReference type="RefSeq" id="WP_187686732.1">
    <property type="nucleotide sequence ID" value="NZ_AP023396.1"/>
</dbReference>
<dbReference type="AlphaFoldDB" id="A0A7G1KF06"/>
<dbReference type="SUPFAM" id="SSF53137">
    <property type="entry name" value="Translational machinery components"/>
    <property type="match status" value="1"/>
</dbReference>
<evidence type="ECO:0000313" key="11">
    <source>
        <dbReference type="EMBL" id="BCK53136.1"/>
    </source>
</evidence>
<keyword evidence="2 8" id="KW-0699">rRNA-binding</keyword>
<keyword evidence="12" id="KW-1185">Reference proteome</keyword>
<evidence type="ECO:0000256" key="2">
    <source>
        <dbReference type="ARBA" id="ARBA00022730"/>
    </source>
</evidence>
<dbReference type="NCBIfam" id="TIGR03632">
    <property type="entry name" value="uS11_bact"/>
    <property type="match status" value="1"/>
</dbReference>
<gene>
    <name evidence="8 11" type="primary">rpsK</name>
    <name evidence="11" type="ORF">NWFMUON74_09080</name>
</gene>
<dbReference type="NCBIfam" id="NF003698">
    <property type="entry name" value="PRK05309.1"/>
    <property type="match status" value="1"/>
</dbReference>
<evidence type="ECO:0000256" key="3">
    <source>
        <dbReference type="ARBA" id="ARBA00022884"/>
    </source>
</evidence>
<evidence type="ECO:0000256" key="6">
    <source>
        <dbReference type="ARBA" id="ARBA00035160"/>
    </source>
</evidence>
<dbReference type="GO" id="GO:0005840">
    <property type="term" value="C:ribosome"/>
    <property type="evidence" value="ECO:0007669"/>
    <property type="project" value="UniProtKB-KW"/>
</dbReference>
<evidence type="ECO:0000313" key="12">
    <source>
        <dbReference type="Proteomes" id="UP000516173"/>
    </source>
</evidence>
<feature type="region of interest" description="Disordered" evidence="10">
    <location>
        <begin position="116"/>
        <end position="137"/>
    </location>
</feature>
<proteinExistence type="inferred from homology"/>
<dbReference type="EMBL" id="AP023396">
    <property type="protein sequence ID" value="BCK53136.1"/>
    <property type="molecule type" value="Genomic_DNA"/>
</dbReference>